<organism evidence="3 4">
    <name type="scientific">Alteromonas macleodii (strain English Channel 673)</name>
    <dbReference type="NCBI Taxonomy" id="1004788"/>
    <lineage>
        <taxon>Bacteria</taxon>
        <taxon>Pseudomonadati</taxon>
        <taxon>Pseudomonadota</taxon>
        <taxon>Gammaproteobacteria</taxon>
        <taxon>Alteromonadales</taxon>
        <taxon>Alteromonadaceae</taxon>
        <taxon>Alteromonas/Salinimonas group</taxon>
        <taxon>Alteromonas</taxon>
    </lineage>
</organism>
<dbReference type="InterPro" id="IPR001296">
    <property type="entry name" value="Glyco_trans_1"/>
</dbReference>
<proteinExistence type="predicted"/>
<protein>
    <submittedName>
        <fullName evidence="3">Glycosyltransferase</fullName>
    </submittedName>
</protein>
<dbReference type="SUPFAM" id="SSF53756">
    <property type="entry name" value="UDP-Glycosyltransferase/glycogen phosphorylase"/>
    <property type="match status" value="1"/>
</dbReference>
<dbReference type="Pfam" id="PF13439">
    <property type="entry name" value="Glyco_transf_4"/>
    <property type="match status" value="1"/>
</dbReference>
<dbReference type="Gene3D" id="3.40.50.2000">
    <property type="entry name" value="Glycogen Phosphorylase B"/>
    <property type="match status" value="2"/>
</dbReference>
<dbReference type="EMBL" id="CP003844">
    <property type="protein sequence ID" value="AFT74182.1"/>
    <property type="molecule type" value="Genomic_DNA"/>
</dbReference>
<dbReference type="Pfam" id="PF00534">
    <property type="entry name" value="Glycos_transf_1"/>
    <property type="match status" value="1"/>
</dbReference>
<evidence type="ECO:0000259" key="2">
    <source>
        <dbReference type="Pfam" id="PF13439"/>
    </source>
</evidence>
<evidence type="ECO:0000259" key="1">
    <source>
        <dbReference type="Pfam" id="PF00534"/>
    </source>
</evidence>
<dbReference type="RefSeq" id="WP_014976231.1">
    <property type="nucleotide sequence ID" value="NC_018678.1"/>
</dbReference>
<sequence>MKYSARPAVFIINSLEGGGAERVMVKLLTIMESYFEEKTIPVHLILLDDLPESHQCPAFVDKNVLDSQGSLVEGYRQLKPVLEKIAPEYVFSFLTRSNFLNVALSKRLGFKSIISERVNTTSHLSGGLKDKVSRLLVRLLYNKADSVVAVSEGVKADLIQNYAVPKDKVAVLYNPYDIEQLKEQAAESVLDLPAKPYIIGVGRLVKNKNFSLLINAYAKANISENLVILGVGDEELKLKNLAIEQGVDDKVHFLGFKSNPYPYVSSAEFFVSTSNAEGFPNAIVEAMCLGKAVVATNCESGPAEILAEKYPYHVSGASEEKNGILCELNNVQGVCGALKLLENDSVRTSYAAKSRSCAQQFSYQAFQEKVVAIIDKVCK</sequence>
<accession>A0AB32ZXD6</accession>
<dbReference type="CDD" id="cd03811">
    <property type="entry name" value="GT4_GT28_WabH-like"/>
    <property type="match status" value="1"/>
</dbReference>
<dbReference type="Proteomes" id="UP000006296">
    <property type="component" value="Chromosome"/>
</dbReference>
<dbReference type="InterPro" id="IPR028098">
    <property type="entry name" value="Glyco_trans_4-like_N"/>
</dbReference>
<reference evidence="4" key="1">
    <citation type="journal article" date="2012" name="Sci. Rep.">
        <title>Genomes of surface isolates of Alteromonas macleodii: the life of a widespread marine opportunistic copiotroph.</title>
        <authorList>
            <person name="Lopez-Perez M."/>
            <person name="Gonzaga A."/>
            <person name="Martin-Cuadrado A.B."/>
            <person name="Onyshchenko O."/>
            <person name="Ghavidel A."/>
            <person name="Ghai R."/>
            <person name="Rodriguez-Valera F."/>
        </authorList>
    </citation>
    <scope>NUCLEOTIDE SEQUENCE [LARGE SCALE GENOMIC DNA]</scope>
    <source>
        <strain evidence="4">English Channel 673</strain>
    </source>
</reference>
<dbReference type="GO" id="GO:1901135">
    <property type="term" value="P:carbohydrate derivative metabolic process"/>
    <property type="evidence" value="ECO:0007669"/>
    <property type="project" value="UniProtKB-ARBA"/>
</dbReference>
<dbReference type="GO" id="GO:0016757">
    <property type="term" value="F:glycosyltransferase activity"/>
    <property type="evidence" value="ECO:0007669"/>
    <property type="project" value="InterPro"/>
</dbReference>
<feature type="domain" description="Glycosyl transferase family 1" evidence="1">
    <location>
        <begin position="194"/>
        <end position="345"/>
    </location>
</feature>
<evidence type="ECO:0000313" key="4">
    <source>
        <dbReference type="Proteomes" id="UP000006296"/>
    </source>
</evidence>
<dbReference type="PANTHER" id="PTHR12526:SF630">
    <property type="entry name" value="GLYCOSYLTRANSFERASE"/>
    <property type="match status" value="1"/>
</dbReference>
<dbReference type="AlphaFoldDB" id="A0AB32ZXD6"/>
<feature type="domain" description="Glycosyltransferase subfamily 4-like N-terminal" evidence="2">
    <location>
        <begin position="73"/>
        <end position="179"/>
    </location>
</feature>
<gene>
    <name evidence="3" type="ordered locus">AMEC673_07440</name>
</gene>
<dbReference type="PANTHER" id="PTHR12526">
    <property type="entry name" value="GLYCOSYLTRANSFERASE"/>
    <property type="match status" value="1"/>
</dbReference>
<name>A0AB32ZXD6_ALTME</name>
<dbReference type="KEGG" id="amg:AMEC673_07440"/>
<evidence type="ECO:0000313" key="3">
    <source>
        <dbReference type="EMBL" id="AFT74182.1"/>
    </source>
</evidence>